<comment type="caution">
    <text evidence="1">The sequence shown here is derived from an EMBL/GenBank/DDBJ whole genome shotgun (WGS) entry which is preliminary data.</text>
</comment>
<evidence type="ECO:0000313" key="2">
    <source>
        <dbReference type="Proteomes" id="UP000762676"/>
    </source>
</evidence>
<name>A0AAV4GTL2_9GAST</name>
<dbReference type="Proteomes" id="UP000762676">
    <property type="component" value="Unassembled WGS sequence"/>
</dbReference>
<reference evidence="1 2" key="1">
    <citation type="journal article" date="2021" name="Elife">
        <title>Chloroplast acquisition without the gene transfer in kleptoplastic sea slugs, Plakobranchus ocellatus.</title>
        <authorList>
            <person name="Maeda T."/>
            <person name="Takahashi S."/>
            <person name="Yoshida T."/>
            <person name="Shimamura S."/>
            <person name="Takaki Y."/>
            <person name="Nagai Y."/>
            <person name="Toyoda A."/>
            <person name="Suzuki Y."/>
            <person name="Arimoto A."/>
            <person name="Ishii H."/>
            <person name="Satoh N."/>
            <person name="Nishiyama T."/>
            <person name="Hasebe M."/>
            <person name="Maruyama T."/>
            <person name="Minagawa J."/>
            <person name="Obokata J."/>
            <person name="Shigenobu S."/>
        </authorList>
    </citation>
    <scope>NUCLEOTIDE SEQUENCE [LARGE SCALE GENOMIC DNA]</scope>
</reference>
<proteinExistence type="predicted"/>
<protein>
    <submittedName>
        <fullName evidence="1">Pol polyprotein</fullName>
    </submittedName>
</protein>
<evidence type="ECO:0000313" key="1">
    <source>
        <dbReference type="EMBL" id="GFR87680.1"/>
    </source>
</evidence>
<organism evidence="1 2">
    <name type="scientific">Elysia marginata</name>
    <dbReference type="NCBI Taxonomy" id="1093978"/>
    <lineage>
        <taxon>Eukaryota</taxon>
        <taxon>Metazoa</taxon>
        <taxon>Spiralia</taxon>
        <taxon>Lophotrochozoa</taxon>
        <taxon>Mollusca</taxon>
        <taxon>Gastropoda</taxon>
        <taxon>Heterobranchia</taxon>
        <taxon>Euthyneura</taxon>
        <taxon>Panpulmonata</taxon>
        <taxon>Sacoglossa</taxon>
        <taxon>Placobranchoidea</taxon>
        <taxon>Plakobranchidae</taxon>
        <taxon>Elysia</taxon>
    </lineage>
</organism>
<dbReference type="AlphaFoldDB" id="A0AAV4GTL2"/>
<sequence length="168" mass="18823">MSGKLPPPERFDFSRPAGWPEWKRWFLRYRAAIKLDRENADVQISTLIYSMGKEADNIFTQFPDVGDGVTTAMGKTYLQTTRINLNSPGGPIKCLGKFQAHIQSDKNVETNQTVHAIETRSENLLGRRATQALSLVSVIDERGTFEEIKCSPIKIILQPEAVLTTSQA</sequence>
<gene>
    <name evidence="1" type="ORF">ElyMa_000752100</name>
</gene>
<dbReference type="EMBL" id="BMAT01001534">
    <property type="protein sequence ID" value="GFR87680.1"/>
    <property type="molecule type" value="Genomic_DNA"/>
</dbReference>
<keyword evidence="2" id="KW-1185">Reference proteome</keyword>
<accession>A0AAV4GTL2</accession>